<gene>
    <name evidence="2" type="ORF">BU14_0187s0004</name>
</gene>
<keyword evidence="3" id="KW-1185">Reference proteome</keyword>
<dbReference type="EMBL" id="KV918863">
    <property type="protein sequence ID" value="OSX76525.1"/>
    <property type="molecule type" value="Genomic_DNA"/>
</dbReference>
<proteinExistence type="predicted"/>
<feature type="compositionally biased region" description="Low complexity" evidence="1">
    <location>
        <begin position="549"/>
        <end position="562"/>
    </location>
</feature>
<protein>
    <submittedName>
        <fullName evidence="2">Uncharacterized protein</fullName>
    </submittedName>
</protein>
<sequence length="562" mass="58877">MNDATEQNGVLVRSVLAGTEPGYQRVTMVTATVDAEPQRQKRRARITLASQDVVAAARLRKSSPPPRRQTPPAIRRQSRHRRFWRLQLQQQNGRVVVVPRGRASGACLPPRAARKIANGRGCPLHGRLRRIPCLIPVASLLRAGTRSAASKTPTDVAAPEPEPRDDRRRGVRRADEVGWYYIATAQVDVGGAASAEAGNPPPPRHHCRRTRRVRGGGGRGTAGGTPPPPPPPFYGSATKTPPLPPRHGNRPDDGGGGKGGGRHASRAAAQHPPSGFLRAPSAAVASPSVAAASARARHTMVARQARIVADYADAVRAAGVADAAAAAHGAQQGRNRLRGLMTAGRTAAGCGGSSSQVVILSERARERQDVQERPLCLERRPASEGLAWLVVVPRASSPARAIPLESCASGDAALTRGAVRHAGGKVGAPQRDSAGEQERKKFGDDDGLVCRRERQAQEWTLGATSVRVPRGVATTEVMFEMASAVGLKMVTRASWQTSADMSAFRREVGKCDDAGEREGGAAAATAAAAAAAMGGEPPSANGLSPPSPRMASSASAAPNRRG</sequence>
<evidence type="ECO:0000256" key="1">
    <source>
        <dbReference type="SAM" id="MobiDB-lite"/>
    </source>
</evidence>
<feature type="compositionally biased region" description="Basic and acidic residues" evidence="1">
    <location>
        <begin position="433"/>
        <end position="444"/>
    </location>
</feature>
<feature type="region of interest" description="Disordered" evidence="1">
    <location>
        <begin position="192"/>
        <end position="280"/>
    </location>
</feature>
<feature type="region of interest" description="Disordered" evidence="1">
    <location>
        <begin position="421"/>
        <end position="444"/>
    </location>
</feature>
<evidence type="ECO:0000313" key="2">
    <source>
        <dbReference type="EMBL" id="OSX76525.1"/>
    </source>
</evidence>
<dbReference type="Proteomes" id="UP000218209">
    <property type="component" value="Unassembled WGS sequence"/>
</dbReference>
<dbReference type="AlphaFoldDB" id="A0A1X6P6Y9"/>
<feature type="compositionally biased region" description="Basic and acidic residues" evidence="1">
    <location>
        <begin position="161"/>
        <end position="171"/>
    </location>
</feature>
<feature type="region of interest" description="Disordered" evidence="1">
    <location>
        <begin position="58"/>
        <end position="81"/>
    </location>
</feature>
<name>A0A1X6P6Y9_PORUM</name>
<feature type="region of interest" description="Disordered" evidence="1">
    <location>
        <begin position="527"/>
        <end position="562"/>
    </location>
</feature>
<evidence type="ECO:0000313" key="3">
    <source>
        <dbReference type="Proteomes" id="UP000218209"/>
    </source>
</evidence>
<feature type="compositionally biased region" description="Basic residues" evidence="1">
    <location>
        <begin position="203"/>
        <end position="214"/>
    </location>
</feature>
<accession>A0A1X6P6Y9</accession>
<feature type="region of interest" description="Disordered" evidence="1">
    <location>
        <begin position="144"/>
        <end position="171"/>
    </location>
</feature>
<organism evidence="2 3">
    <name type="scientific">Porphyra umbilicalis</name>
    <name type="common">Purple laver</name>
    <name type="synonym">Red alga</name>
    <dbReference type="NCBI Taxonomy" id="2786"/>
    <lineage>
        <taxon>Eukaryota</taxon>
        <taxon>Rhodophyta</taxon>
        <taxon>Bangiophyceae</taxon>
        <taxon>Bangiales</taxon>
        <taxon>Bangiaceae</taxon>
        <taxon>Porphyra</taxon>
    </lineage>
</organism>
<reference evidence="2 3" key="1">
    <citation type="submission" date="2017-03" db="EMBL/GenBank/DDBJ databases">
        <title>WGS assembly of Porphyra umbilicalis.</title>
        <authorList>
            <person name="Brawley S.H."/>
            <person name="Blouin N.A."/>
            <person name="Ficko-Blean E."/>
            <person name="Wheeler G.L."/>
            <person name="Lohr M."/>
            <person name="Goodson H.V."/>
            <person name="Jenkins J.W."/>
            <person name="Blaby-Haas C.E."/>
            <person name="Helliwell K.E."/>
            <person name="Chan C."/>
            <person name="Marriage T."/>
            <person name="Bhattacharya D."/>
            <person name="Klein A.S."/>
            <person name="Badis Y."/>
            <person name="Brodie J."/>
            <person name="Cao Y."/>
            <person name="Collen J."/>
            <person name="Dittami S.M."/>
            <person name="Gachon C.M."/>
            <person name="Green B.R."/>
            <person name="Karpowicz S."/>
            <person name="Kim J.W."/>
            <person name="Kudahl U."/>
            <person name="Lin S."/>
            <person name="Michel G."/>
            <person name="Mittag M."/>
            <person name="Olson B.J."/>
            <person name="Pangilinan J."/>
            <person name="Peng Y."/>
            <person name="Qiu H."/>
            <person name="Shu S."/>
            <person name="Singer J.T."/>
            <person name="Smith A.G."/>
            <person name="Sprecher B.N."/>
            <person name="Wagner V."/>
            <person name="Wang W."/>
            <person name="Wang Z.-Y."/>
            <person name="Yan J."/>
            <person name="Yarish C."/>
            <person name="Zoeuner-Riek S."/>
            <person name="Zhuang Y."/>
            <person name="Zou Y."/>
            <person name="Lindquist E.A."/>
            <person name="Grimwood J."/>
            <person name="Barry K."/>
            <person name="Rokhsar D.S."/>
            <person name="Schmutz J."/>
            <person name="Stiller J.W."/>
            <person name="Grossman A.R."/>
            <person name="Prochnik S.E."/>
        </authorList>
    </citation>
    <scope>NUCLEOTIDE SEQUENCE [LARGE SCALE GENOMIC DNA]</scope>
    <source>
        <strain evidence="2">4086291</strain>
    </source>
</reference>
<feature type="compositionally biased region" description="Low complexity" evidence="1">
    <location>
        <begin position="527"/>
        <end position="536"/>
    </location>
</feature>